<dbReference type="AlphaFoldDB" id="A0A0F9SXB9"/>
<comment type="caution">
    <text evidence="1">The sequence shown here is derived from an EMBL/GenBank/DDBJ whole genome shotgun (WGS) entry which is preliminary data.</text>
</comment>
<organism evidence="1">
    <name type="scientific">marine sediment metagenome</name>
    <dbReference type="NCBI Taxonomy" id="412755"/>
    <lineage>
        <taxon>unclassified sequences</taxon>
        <taxon>metagenomes</taxon>
        <taxon>ecological metagenomes</taxon>
    </lineage>
</organism>
<evidence type="ECO:0000313" key="1">
    <source>
        <dbReference type="EMBL" id="KKN33898.1"/>
    </source>
</evidence>
<proteinExistence type="predicted"/>
<accession>A0A0F9SXB9</accession>
<name>A0A0F9SXB9_9ZZZZ</name>
<dbReference type="EMBL" id="LAZR01002143">
    <property type="protein sequence ID" value="KKN33898.1"/>
    <property type="molecule type" value="Genomic_DNA"/>
</dbReference>
<reference evidence="1" key="1">
    <citation type="journal article" date="2015" name="Nature">
        <title>Complex archaea that bridge the gap between prokaryotes and eukaryotes.</title>
        <authorList>
            <person name="Spang A."/>
            <person name="Saw J.H."/>
            <person name="Jorgensen S.L."/>
            <person name="Zaremba-Niedzwiedzka K."/>
            <person name="Martijn J."/>
            <person name="Lind A.E."/>
            <person name="van Eijk R."/>
            <person name="Schleper C."/>
            <person name="Guy L."/>
            <person name="Ettema T.J."/>
        </authorList>
    </citation>
    <scope>NUCLEOTIDE SEQUENCE</scope>
</reference>
<protein>
    <submittedName>
        <fullName evidence="1">Uncharacterized protein</fullName>
    </submittedName>
</protein>
<gene>
    <name evidence="1" type="ORF">LCGC14_0799210</name>
</gene>
<sequence>MMRYALIKEHRPSETVEGIAAYLPANYHIVHVSPTDGILIAGGDDHGWTLDGYVIPRLGSGMIVAQEVWPMFVGRNPNYPVQMEVPRAWILRQVSPNAND</sequence>